<dbReference type="RefSeq" id="WP_162656933.1">
    <property type="nucleotide sequence ID" value="NZ_LR593887.1"/>
</dbReference>
<dbReference type="KEGG" id="tim:GMBLW1_22710"/>
<dbReference type="SUPFAM" id="SSF56801">
    <property type="entry name" value="Acetyl-CoA synthetase-like"/>
    <property type="match status" value="1"/>
</dbReference>
<keyword evidence="5" id="KW-0012">Acyltransferase</keyword>
<comment type="similarity">
    <text evidence="1">Belongs to the ATP-dependent AMP-binding enzyme family.</text>
</comment>
<proteinExistence type="inferred from homology"/>
<dbReference type="InterPro" id="IPR000873">
    <property type="entry name" value="AMP-dep_synth/lig_dom"/>
</dbReference>
<dbReference type="FunCoup" id="A0A6C2YKD2">
    <property type="interactions" value="107"/>
</dbReference>
<dbReference type="Pfam" id="PF01553">
    <property type="entry name" value="Acyltransferase"/>
    <property type="match status" value="1"/>
</dbReference>
<dbReference type="InterPro" id="IPR045851">
    <property type="entry name" value="AMP-bd_C_sf"/>
</dbReference>
<gene>
    <name evidence="5" type="ORF">GMBLW1_22710</name>
</gene>
<dbReference type="GO" id="GO:0016746">
    <property type="term" value="F:acyltransferase activity"/>
    <property type="evidence" value="ECO:0007669"/>
    <property type="project" value="UniProtKB-KW"/>
</dbReference>
<evidence type="ECO:0000259" key="4">
    <source>
        <dbReference type="SMART" id="SM00563"/>
    </source>
</evidence>
<keyword evidence="2 5" id="KW-0436">Ligase</keyword>
<keyword evidence="5" id="KW-0808">Transferase</keyword>
<keyword evidence="3" id="KW-1133">Transmembrane helix</keyword>
<sequence>MSLTLVGYLFDSTGLEWADLLFLFVPVVLFWLYYLLVRIAPIALRPSLWLLTHTFYRLRIHHRQRIPKRGAVMLLSNHVSYMDWMMILATCPRPVRFVASANHWKNPVLALALWVVRAIPIDGRKPQALRESFKRAADALNRGEVICYFPEGDLTRNGTMLPLYRGFQKILDQANVPVTILPLFLFGLWGSVTSHYQGKLFRRRPKLESRPIDAGIGEPLPAGFTVPQLRQRLQRLSAELATIVSARALPLHRQFVRQACAHPFRSAIVDPTSEPARILNYGKTLAGAMTLSKWLRTRLDDTPHVGVWLPTSLGAAIVNIALALLGRTSVNLNYTAGKDSNQAAANRTGMKFILTSKRFESRVPLELDDTVQRIYLEDSLRDISNVSKLIAFLKVILFPGWLMERHLGIQSHSIDAIATVVFSSGSTGEPKGVMLSQRNLAGNIRSFVETLELCPEDRLHGVLPFFHSFGYTVTLWAPLTVGASALYFPDPRQAKEIGEQCKKYRTTGLIATATFLRFYLRRCEADDFKTLRLLVCGAEKLPVALAREFEAKFGILPLEGYGCTELSPVVSTNISDVTRLGVTQVGNQIGTIGHPIPGVAAKVCDPDTYEEKGFDEEGMLLITGPNVMEGYMHQPEKTAAVIRDGWYVTGDMAKLGQNGFITITGRLSRFAKIAGEMVPLERIEEEMHHVLGTNDRVVAMAAVPDDKRGERLIVLHLELTISAEELLEKLGERGIPNLWIPSVRDFFAVPEMPVLGSGKLDLRAVQTLAREKVGR</sequence>
<evidence type="ECO:0000256" key="2">
    <source>
        <dbReference type="ARBA" id="ARBA00022598"/>
    </source>
</evidence>
<dbReference type="Pfam" id="PF00501">
    <property type="entry name" value="AMP-binding"/>
    <property type="match status" value="1"/>
</dbReference>
<feature type="domain" description="Phospholipid/glycerol acyltransferase" evidence="4">
    <location>
        <begin position="72"/>
        <end position="188"/>
    </location>
</feature>
<dbReference type="EMBL" id="LR593887">
    <property type="protein sequence ID" value="VTR99155.1"/>
    <property type="molecule type" value="Genomic_DNA"/>
</dbReference>
<keyword evidence="3" id="KW-0472">Membrane</keyword>
<evidence type="ECO:0000256" key="3">
    <source>
        <dbReference type="SAM" id="Phobius"/>
    </source>
</evidence>
<dbReference type="Gene3D" id="3.40.50.12780">
    <property type="entry name" value="N-terminal domain of ligase-like"/>
    <property type="match status" value="1"/>
</dbReference>
<accession>A0A6C2YKD2</accession>
<keyword evidence="6" id="KW-1185">Reference proteome</keyword>
<feature type="transmembrane region" description="Helical" evidence="3">
    <location>
        <begin position="20"/>
        <end position="37"/>
    </location>
</feature>
<dbReference type="CDD" id="cd07989">
    <property type="entry name" value="LPLAT_AGPAT-like"/>
    <property type="match status" value="1"/>
</dbReference>
<feature type="transmembrane region" description="Helical" evidence="3">
    <location>
        <begin position="174"/>
        <end position="192"/>
    </location>
</feature>
<evidence type="ECO:0000313" key="5">
    <source>
        <dbReference type="EMBL" id="VIP01689.1"/>
    </source>
</evidence>
<dbReference type="SMART" id="SM00563">
    <property type="entry name" value="PlsC"/>
    <property type="match status" value="1"/>
</dbReference>
<dbReference type="EMBL" id="LR586016">
    <property type="protein sequence ID" value="VIP01689.1"/>
    <property type="molecule type" value="Genomic_DNA"/>
</dbReference>
<dbReference type="PANTHER" id="PTHR43201:SF5">
    <property type="entry name" value="MEDIUM-CHAIN ACYL-COA LIGASE ACSF2, MITOCHONDRIAL"/>
    <property type="match status" value="1"/>
</dbReference>
<reference evidence="5" key="1">
    <citation type="submission" date="2019-04" db="EMBL/GenBank/DDBJ databases">
        <authorList>
            <consortium name="Science for Life Laboratories"/>
        </authorList>
    </citation>
    <scope>NUCLEOTIDE SEQUENCE</scope>
    <source>
        <strain evidence="5">MBLW1</strain>
    </source>
</reference>
<dbReference type="InterPro" id="IPR002123">
    <property type="entry name" value="Plipid/glycerol_acylTrfase"/>
</dbReference>
<dbReference type="SUPFAM" id="SSF69593">
    <property type="entry name" value="Glycerol-3-phosphate (1)-acyltransferase"/>
    <property type="match status" value="1"/>
</dbReference>
<name>A0A6C2YKD2_9BACT</name>
<protein>
    <recommendedName>
        <fullName evidence="4">Phospholipid/glycerol acyltransferase domain-containing protein</fullName>
    </recommendedName>
</protein>
<dbReference type="GO" id="GO:0006631">
    <property type="term" value="P:fatty acid metabolic process"/>
    <property type="evidence" value="ECO:0007669"/>
    <property type="project" value="TreeGrafter"/>
</dbReference>
<organism evidence="5">
    <name type="scientific">Tuwongella immobilis</name>
    <dbReference type="NCBI Taxonomy" id="692036"/>
    <lineage>
        <taxon>Bacteria</taxon>
        <taxon>Pseudomonadati</taxon>
        <taxon>Planctomycetota</taxon>
        <taxon>Planctomycetia</taxon>
        <taxon>Gemmatales</taxon>
        <taxon>Gemmataceae</taxon>
        <taxon>Tuwongella</taxon>
    </lineage>
</organism>
<dbReference type="PROSITE" id="PS00455">
    <property type="entry name" value="AMP_BINDING"/>
    <property type="match status" value="1"/>
</dbReference>
<dbReference type="GO" id="GO:0031956">
    <property type="term" value="F:medium-chain fatty acid-CoA ligase activity"/>
    <property type="evidence" value="ECO:0007669"/>
    <property type="project" value="TreeGrafter"/>
</dbReference>
<evidence type="ECO:0000313" key="6">
    <source>
        <dbReference type="Proteomes" id="UP000464378"/>
    </source>
</evidence>
<dbReference type="Proteomes" id="UP000464378">
    <property type="component" value="Chromosome"/>
</dbReference>
<keyword evidence="3" id="KW-0812">Transmembrane</keyword>
<dbReference type="PANTHER" id="PTHR43201">
    <property type="entry name" value="ACYL-COA SYNTHETASE"/>
    <property type="match status" value="1"/>
</dbReference>
<dbReference type="InterPro" id="IPR042099">
    <property type="entry name" value="ANL_N_sf"/>
</dbReference>
<dbReference type="InterPro" id="IPR020845">
    <property type="entry name" value="AMP-binding_CS"/>
</dbReference>
<dbReference type="Gene3D" id="3.30.300.30">
    <property type="match status" value="1"/>
</dbReference>
<dbReference type="InParanoid" id="A0A6C2YKD2"/>
<evidence type="ECO:0000256" key="1">
    <source>
        <dbReference type="ARBA" id="ARBA00006432"/>
    </source>
</evidence>
<dbReference type="AlphaFoldDB" id="A0A6C2YKD2"/>